<evidence type="ECO:0000313" key="1">
    <source>
        <dbReference type="Proteomes" id="UP000095286"/>
    </source>
</evidence>
<proteinExistence type="predicted"/>
<reference evidence="2" key="1">
    <citation type="submission" date="2016-11" db="UniProtKB">
        <authorList>
            <consortium name="WormBaseParasite"/>
        </authorList>
    </citation>
    <scope>IDENTIFICATION</scope>
    <source>
        <strain evidence="2">KR3021</strain>
    </source>
</reference>
<protein>
    <submittedName>
        <fullName evidence="2">Uncharacterized protein</fullName>
    </submittedName>
</protein>
<organism evidence="1 2">
    <name type="scientific">Rhabditophanes sp. KR3021</name>
    <dbReference type="NCBI Taxonomy" id="114890"/>
    <lineage>
        <taxon>Eukaryota</taxon>
        <taxon>Metazoa</taxon>
        <taxon>Ecdysozoa</taxon>
        <taxon>Nematoda</taxon>
        <taxon>Chromadorea</taxon>
        <taxon>Rhabditida</taxon>
        <taxon>Tylenchina</taxon>
        <taxon>Panagrolaimomorpha</taxon>
        <taxon>Strongyloidoidea</taxon>
        <taxon>Alloionematidae</taxon>
        <taxon>Rhabditophanes</taxon>
    </lineage>
</organism>
<evidence type="ECO:0000313" key="2">
    <source>
        <dbReference type="WBParaSite" id="RSKR_0000224500.1"/>
    </source>
</evidence>
<accession>A0AC35TNC9</accession>
<dbReference type="Proteomes" id="UP000095286">
    <property type="component" value="Unplaced"/>
</dbReference>
<name>A0AC35TNC9_9BILA</name>
<sequence length="603" mass="71196">MDKNVRDALSQTHIFKKIFGSVVDILSLASTNDEWLDKACRIQFNENMYESNIVLNYLYSPDVVDIPQDKLPIFFEEELRKTRRNRKFQQCSTFDQILTIRARAMPSQLEQFLEPNIAYFQYYLDSNSTFRILELALKYDRLQTLFPSPFNFCYIVSRLKSSKIMSINGLCLMELINYLEDQPLKATSFLDGFPNVNFLRIQIDVYHASNKLDKTYYRNVARMFENRKNFSICLHLNDNSSQKVKEDVCNMFKNIYEAFRDAKVNLIFAFKGLSVTPDIKLLAYEPLAKIHISNLESHGRVEYLLDTLNLIQFFNDSFKDRSKLANLKEFVYAGYTQVFLTQYMEQFIRHLAKAPNLSIIRLEVVSTLLRRNVELRAEECHSLKLFVWKLPKFIKVLHLSGFPIILESFNGDIGRRFTDLKELKYVDLYRSNEENHFPTKYFKSFKRLELLHINCVKKNYLRVKQKLRVVVISGCFTDIESLQKQYQLKLRSKIIQREIANQIQDSFVFLEESIESEDTFIANNLCNCSHFEKKLRNVFKVKKFLSNNKFQNTYVFCKHVIDFSRFWSSLTLQNRLVDDNIILRRWNNCGLSCCALDSGDDSR</sequence>
<dbReference type="WBParaSite" id="RSKR_0000224500.1">
    <property type="protein sequence ID" value="RSKR_0000224500.1"/>
    <property type="gene ID" value="RSKR_0000224500"/>
</dbReference>